<dbReference type="InterPro" id="IPR012338">
    <property type="entry name" value="Beta-lactam/transpept-like"/>
</dbReference>
<evidence type="ECO:0000313" key="4">
    <source>
        <dbReference type="EMBL" id="GAA5502317.1"/>
    </source>
</evidence>
<sequence length="435" mass="47507">MKPMNRVKMLLLGCTLPLLLLGCRDGAAKGAAQASAAQPEVTLKPASQTDSIPALPPTLTADAASQGAAPCVGEAPAVAKAPAPPLPLSGRLGLWVAQVDPKTLKVVKAVGTNPNSVFPLASTYKQAVLWALLKEFDAGRISPTERFDVTRQNQSLGAYPFDGMTVRDLSERMIQWSDNTATDILHRRVGLARVQNIADQLGLCQSRFILPTRDWWVSQAGLSDTFNGTSRWATATGKDRERLAALIDSDARKYRYDYVQRKLDDYFDHRYKPEDDLKAHNLSTPYELGTLLTHEFLASGLSPRATKWQHDVMARGFGRYALKAEAAKNVEWFGGKGGNGWRILTYSGYFLTKDGKRVVYAFMQHGADETYTMPNTRRAFAWINAGIDAVIGEQKPKPKESALPDATKNPKTPAVKAEAEAIKGAKDGAKPAPKP</sequence>
<feature type="region of interest" description="Disordered" evidence="1">
    <location>
        <begin position="36"/>
        <end position="59"/>
    </location>
</feature>
<dbReference type="SUPFAM" id="SSF56601">
    <property type="entry name" value="beta-lactamase/transpeptidase-like"/>
    <property type="match status" value="1"/>
</dbReference>
<evidence type="ECO:0000256" key="2">
    <source>
        <dbReference type="SAM" id="SignalP"/>
    </source>
</evidence>
<reference evidence="4 5" key="1">
    <citation type="submission" date="2024-02" db="EMBL/GenBank/DDBJ databases">
        <title>Deinococcus xinjiangensis NBRC 107630.</title>
        <authorList>
            <person name="Ichikawa N."/>
            <person name="Katano-Makiyama Y."/>
            <person name="Hidaka K."/>
        </authorList>
    </citation>
    <scope>NUCLEOTIDE SEQUENCE [LARGE SCALE GENOMIC DNA]</scope>
    <source>
        <strain evidence="4 5">NBRC 107630</strain>
    </source>
</reference>
<feature type="compositionally biased region" description="Basic and acidic residues" evidence="1">
    <location>
        <begin position="417"/>
        <end position="429"/>
    </location>
</feature>
<dbReference type="Gene3D" id="3.40.710.10">
    <property type="entry name" value="DD-peptidase/beta-lactamase superfamily"/>
    <property type="match status" value="1"/>
</dbReference>
<organism evidence="4 5">
    <name type="scientific">Deinococcus xinjiangensis</name>
    <dbReference type="NCBI Taxonomy" id="457454"/>
    <lineage>
        <taxon>Bacteria</taxon>
        <taxon>Thermotogati</taxon>
        <taxon>Deinococcota</taxon>
        <taxon>Deinococci</taxon>
        <taxon>Deinococcales</taxon>
        <taxon>Deinococcaceae</taxon>
        <taxon>Deinococcus</taxon>
    </lineage>
</organism>
<keyword evidence="5" id="KW-1185">Reference proteome</keyword>
<evidence type="ECO:0000313" key="5">
    <source>
        <dbReference type="Proteomes" id="UP001458946"/>
    </source>
</evidence>
<comment type="caution">
    <text evidence="4">The sequence shown here is derived from an EMBL/GenBank/DDBJ whole genome shotgun (WGS) entry which is preliminary data.</text>
</comment>
<dbReference type="PROSITE" id="PS51257">
    <property type="entry name" value="PROKAR_LIPOPROTEIN"/>
    <property type="match status" value="1"/>
</dbReference>
<dbReference type="PANTHER" id="PTHR35333:SF4">
    <property type="entry name" value="SLR0121 PROTEIN"/>
    <property type="match status" value="1"/>
</dbReference>
<dbReference type="EMBL" id="BAABRN010000021">
    <property type="protein sequence ID" value="GAA5502317.1"/>
    <property type="molecule type" value="Genomic_DNA"/>
</dbReference>
<keyword evidence="2" id="KW-0732">Signal</keyword>
<evidence type="ECO:0000256" key="1">
    <source>
        <dbReference type="SAM" id="MobiDB-lite"/>
    </source>
</evidence>
<accession>A0ABP9VAM3</accession>
<proteinExistence type="predicted"/>
<dbReference type="Proteomes" id="UP001458946">
    <property type="component" value="Unassembled WGS sequence"/>
</dbReference>
<dbReference type="InterPro" id="IPR045155">
    <property type="entry name" value="Beta-lactam_cat"/>
</dbReference>
<dbReference type="InterPro" id="IPR000871">
    <property type="entry name" value="Beta-lactam_class-A"/>
</dbReference>
<dbReference type="PANTHER" id="PTHR35333">
    <property type="entry name" value="BETA-LACTAMASE"/>
    <property type="match status" value="1"/>
</dbReference>
<feature type="region of interest" description="Disordered" evidence="1">
    <location>
        <begin position="393"/>
        <end position="435"/>
    </location>
</feature>
<feature type="chain" id="PRO_5046535469" description="Beta-lactamase class A catalytic domain-containing protein" evidence="2">
    <location>
        <begin position="28"/>
        <end position="435"/>
    </location>
</feature>
<protein>
    <recommendedName>
        <fullName evidence="3">Beta-lactamase class A catalytic domain-containing protein</fullName>
    </recommendedName>
</protein>
<evidence type="ECO:0000259" key="3">
    <source>
        <dbReference type="Pfam" id="PF13354"/>
    </source>
</evidence>
<name>A0ABP9VAM3_9DEIO</name>
<feature type="domain" description="Beta-lactamase class A catalytic" evidence="3">
    <location>
        <begin position="108"/>
        <end position="362"/>
    </location>
</feature>
<feature type="signal peptide" evidence="2">
    <location>
        <begin position="1"/>
        <end position="27"/>
    </location>
</feature>
<gene>
    <name evidence="4" type="ORF">Dxin01_02061</name>
</gene>
<dbReference type="Pfam" id="PF13354">
    <property type="entry name" value="Beta-lactamase2"/>
    <property type="match status" value="1"/>
</dbReference>